<dbReference type="AlphaFoldDB" id="A0A9W8XWK4"/>
<dbReference type="GeneID" id="80904674"/>
<dbReference type="OrthoDB" id="2963168at2759"/>
<dbReference type="SUPFAM" id="SSF53067">
    <property type="entry name" value="Actin-like ATPase domain"/>
    <property type="match status" value="2"/>
</dbReference>
<dbReference type="Proteomes" id="UP001140513">
    <property type="component" value="Unassembled WGS sequence"/>
</dbReference>
<dbReference type="EMBL" id="JAPEUX010000001">
    <property type="protein sequence ID" value="KAJ4360578.1"/>
    <property type="molecule type" value="Genomic_DNA"/>
</dbReference>
<dbReference type="InterPro" id="IPR043129">
    <property type="entry name" value="ATPase_NBD"/>
</dbReference>
<dbReference type="GO" id="GO:0005524">
    <property type="term" value="F:ATP binding"/>
    <property type="evidence" value="ECO:0007669"/>
    <property type="project" value="UniProtKB-KW"/>
</dbReference>
<keyword evidence="2" id="KW-0067">ATP-binding</keyword>
<accession>A0A9W8XWK4</accession>
<dbReference type="PANTHER" id="PTHR14187">
    <property type="entry name" value="ALPHA KINASE/ELONGATION FACTOR 2 KINASE"/>
    <property type="match status" value="1"/>
</dbReference>
<keyword evidence="1" id="KW-0547">Nucleotide-binding</keyword>
<evidence type="ECO:0000256" key="2">
    <source>
        <dbReference type="ARBA" id="ARBA00022840"/>
    </source>
</evidence>
<sequence length="547" mass="60146">MIGTKEKVPSEIAYLPDGIKWGGLILPHVQRNMWTKLELDAPRQGEAEAIRQELALLTIMGGPAQKTPVEIVADYLGQVKNHLIKNLDNQYGPKLWRTLPITLVITVPAVWSDSAKHKTLEAVFKAGFNATYFPHLRHTVTTTEPEAAAIYTIKSLRGTSQDAQLHVGDGFVVCDMGGGTVDLISYRVAELEPTIVEEVTMGTGGQCGGSFVDRGFLKWFEEKVGVDNFGKVAGCRADELSRTSLPPKLGRVVQEFTLTAKSGFSGTEEYFLRLPTALSAVDDEKRGMNDGEMQVTATDMKKIFEIPLRRTKELLNGQIQQARRSGKAKLKYIFMVGGFAESPYMYKELSALARASGIQAIKPPYAWSAIVRGAAAKGLEGDGSAAIRSRICRRHYGTDCSTRFRAGEHKESDSFLCSFSGEKRADSQMDWIIKKGQELKTSEVGHGKVTISYTVWFGSSKILTMALMASDSDEAPTSSYDPNVYHVGQMVIDLNPVPKKEWRKSTSPSGKPYCLLDIDVEISIQSALEYSLSVNGVRYGLVTANYA</sequence>
<dbReference type="Gene3D" id="3.30.420.40">
    <property type="match status" value="1"/>
</dbReference>
<name>A0A9W8XWK4_9PLEO</name>
<evidence type="ECO:0000313" key="4">
    <source>
        <dbReference type="Proteomes" id="UP001140513"/>
    </source>
</evidence>
<organism evidence="3 4">
    <name type="scientific">Didymosphaeria variabile</name>
    <dbReference type="NCBI Taxonomy" id="1932322"/>
    <lineage>
        <taxon>Eukaryota</taxon>
        <taxon>Fungi</taxon>
        <taxon>Dikarya</taxon>
        <taxon>Ascomycota</taxon>
        <taxon>Pezizomycotina</taxon>
        <taxon>Dothideomycetes</taxon>
        <taxon>Pleosporomycetidae</taxon>
        <taxon>Pleosporales</taxon>
        <taxon>Massarineae</taxon>
        <taxon>Didymosphaeriaceae</taxon>
        <taxon>Didymosphaeria</taxon>
    </lineage>
</organism>
<dbReference type="Pfam" id="PF00012">
    <property type="entry name" value="HSP70"/>
    <property type="match status" value="1"/>
</dbReference>
<evidence type="ECO:0008006" key="5">
    <source>
        <dbReference type="Google" id="ProtNLM"/>
    </source>
</evidence>
<reference evidence="3" key="1">
    <citation type="submission" date="2022-10" db="EMBL/GenBank/DDBJ databases">
        <title>Tapping the CABI collections for fungal endophytes: first genome assemblies for Collariella, Neodidymelliopsis, Ascochyta clinopodiicola, Didymella pomorum, Didymosphaeria variabile, Neocosmospora piperis and Neocucurbitaria cava.</title>
        <authorList>
            <person name="Hill R."/>
        </authorList>
    </citation>
    <scope>NUCLEOTIDE SEQUENCE</scope>
    <source>
        <strain evidence="3">IMI 356815</strain>
    </source>
</reference>
<keyword evidence="4" id="KW-1185">Reference proteome</keyword>
<dbReference type="PANTHER" id="PTHR14187:SF82">
    <property type="entry name" value="FAMILY CHAPERONE, PUTATIVE (AFU_ORTHOLOGUE AFUA_7G08575)-RELATED"/>
    <property type="match status" value="1"/>
</dbReference>
<evidence type="ECO:0000256" key="1">
    <source>
        <dbReference type="ARBA" id="ARBA00022741"/>
    </source>
</evidence>
<dbReference type="RefSeq" id="XP_056076780.1">
    <property type="nucleotide sequence ID" value="XM_056209958.1"/>
</dbReference>
<dbReference type="GO" id="GO:0140662">
    <property type="term" value="F:ATP-dependent protein folding chaperone"/>
    <property type="evidence" value="ECO:0007669"/>
    <property type="project" value="InterPro"/>
</dbReference>
<gene>
    <name evidence="3" type="ORF">N0V89_001144</name>
</gene>
<dbReference type="CDD" id="cd10170">
    <property type="entry name" value="ASKHA_NBD_HSP70"/>
    <property type="match status" value="1"/>
</dbReference>
<proteinExistence type="predicted"/>
<comment type="caution">
    <text evidence="3">The sequence shown here is derived from an EMBL/GenBank/DDBJ whole genome shotgun (WGS) entry which is preliminary data.</text>
</comment>
<dbReference type="InterPro" id="IPR013126">
    <property type="entry name" value="Hsp_70_fam"/>
</dbReference>
<protein>
    <recommendedName>
        <fullName evidence="5">Actin-like ATPase domain-containing protein</fullName>
    </recommendedName>
</protein>
<evidence type="ECO:0000313" key="3">
    <source>
        <dbReference type="EMBL" id="KAJ4360578.1"/>
    </source>
</evidence>